<name>A0AA38HYY3_9CUCU</name>
<dbReference type="Pfam" id="PF04199">
    <property type="entry name" value="Cyclase"/>
    <property type="match status" value="1"/>
</dbReference>
<evidence type="ECO:0008006" key="5">
    <source>
        <dbReference type="Google" id="ProtNLM"/>
    </source>
</evidence>
<dbReference type="PANTHER" id="PTHR31118">
    <property type="entry name" value="CYCLASE-LIKE PROTEIN 2"/>
    <property type="match status" value="1"/>
</dbReference>
<organism evidence="3 4">
    <name type="scientific">Zophobas morio</name>
    <dbReference type="NCBI Taxonomy" id="2755281"/>
    <lineage>
        <taxon>Eukaryota</taxon>
        <taxon>Metazoa</taxon>
        <taxon>Ecdysozoa</taxon>
        <taxon>Arthropoda</taxon>
        <taxon>Hexapoda</taxon>
        <taxon>Insecta</taxon>
        <taxon>Pterygota</taxon>
        <taxon>Neoptera</taxon>
        <taxon>Endopterygota</taxon>
        <taxon>Coleoptera</taxon>
        <taxon>Polyphaga</taxon>
        <taxon>Cucujiformia</taxon>
        <taxon>Tenebrionidae</taxon>
        <taxon>Zophobas</taxon>
    </lineage>
</organism>
<proteinExistence type="inferred from homology"/>
<gene>
    <name evidence="3" type="ORF">Zmor_023049</name>
</gene>
<evidence type="ECO:0000256" key="1">
    <source>
        <dbReference type="ARBA" id="ARBA00007865"/>
    </source>
</evidence>
<comment type="caution">
    <text evidence="3">The sequence shown here is derived from an EMBL/GenBank/DDBJ whole genome shotgun (WGS) entry which is preliminary data.</text>
</comment>
<evidence type="ECO:0000313" key="3">
    <source>
        <dbReference type="EMBL" id="KAJ3645386.1"/>
    </source>
</evidence>
<keyword evidence="4" id="KW-1185">Reference proteome</keyword>
<dbReference type="GO" id="GO:0004061">
    <property type="term" value="F:arylformamidase activity"/>
    <property type="evidence" value="ECO:0007669"/>
    <property type="project" value="InterPro"/>
</dbReference>
<protein>
    <recommendedName>
        <fullName evidence="5">Kynurenine formamidase</fullName>
    </recommendedName>
</protein>
<dbReference type="PANTHER" id="PTHR31118:SF12">
    <property type="entry name" value="CYCLASE-LIKE PROTEIN 2"/>
    <property type="match status" value="1"/>
</dbReference>
<sequence>MLIKVLTLLLLAKVSFVASKLTEIVDLTWDFSNNTVYWSGIKPFSYTKMVAEDRNGYWYSMNEFCAGEHGGTHFDAPYHFNKEGWKVADVPITRLVAKGATIDLSRTETKSLAPKHLENWKRQNGEFDPNTFLIIKFGWSKYWNNRNQYMGIDVNGNMDFPGISAEAATWIVNSRKIVGVGLDTASVDPGRSSEFMTHRILSKNQIYNVENLKLLEDLPEKGFSVVVLPMKLKDGTGAPARVLAIPKNYL</sequence>
<keyword evidence="2" id="KW-0732">Signal</keyword>
<dbReference type="AlphaFoldDB" id="A0AA38HYY3"/>
<evidence type="ECO:0000256" key="2">
    <source>
        <dbReference type="SAM" id="SignalP"/>
    </source>
</evidence>
<dbReference type="GO" id="GO:0019441">
    <property type="term" value="P:L-tryptophan catabolic process to kynurenine"/>
    <property type="evidence" value="ECO:0007669"/>
    <property type="project" value="InterPro"/>
</dbReference>
<dbReference type="Proteomes" id="UP001168821">
    <property type="component" value="Unassembled WGS sequence"/>
</dbReference>
<feature type="signal peptide" evidence="2">
    <location>
        <begin position="1"/>
        <end position="19"/>
    </location>
</feature>
<comment type="similarity">
    <text evidence="1">Belongs to the Cyclase 1 superfamily.</text>
</comment>
<dbReference type="SUPFAM" id="SSF102198">
    <property type="entry name" value="Putative cyclase"/>
    <property type="match status" value="1"/>
</dbReference>
<dbReference type="InterPro" id="IPR037175">
    <property type="entry name" value="KFase_sf"/>
</dbReference>
<feature type="chain" id="PRO_5041225378" description="Kynurenine formamidase" evidence="2">
    <location>
        <begin position="20"/>
        <end position="250"/>
    </location>
</feature>
<evidence type="ECO:0000313" key="4">
    <source>
        <dbReference type="Proteomes" id="UP001168821"/>
    </source>
</evidence>
<dbReference type="EMBL" id="JALNTZ010000007">
    <property type="protein sequence ID" value="KAJ3645386.1"/>
    <property type="molecule type" value="Genomic_DNA"/>
</dbReference>
<dbReference type="InterPro" id="IPR007325">
    <property type="entry name" value="KFase/CYL"/>
</dbReference>
<accession>A0AA38HYY3</accession>
<reference evidence="3" key="1">
    <citation type="journal article" date="2023" name="G3 (Bethesda)">
        <title>Whole genome assemblies of Zophobas morio and Tenebrio molitor.</title>
        <authorList>
            <person name="Kaur S."/>
            <person name="Stinson S.A."/>
            <person name="diCenzo G.C."/>
        </authorList>
    </citation>
    <scope>NUCLEOTIDE SEQUENCE</scope>
    <source>
        <strain evidence="3">QUZm001</strain>
    </source>
</reference>
<dbReference type="Gene3D" id="3.50.30.50">
    <property type="entry name" value="Putative cyclase"/>
    <property type="match status" value="1"/>
</dbReference>